<dbReference type="GO" id="GO:0005730">
    <property type="term" value="C:nucleolus"/>
    <property type="evidence" value="ECO:0007669"/>
    <property type="project" value="UniProtKB-SubCell"/>
</dbReference>
<organism evidence="7">
    <name type="scientific">Brassica cretica</name>
    <name type="common">Mustard</name>
    <dbReference type="NCBI Taxonomy" id="69181"/>
    <lineage>
        <taxon>Eukaryota</taxon>
        <taxon>Viridiplantae</taxon>
        <taxon>Streptophyta</taxon>
        <taxon>Embryophyta</taxon>
        <taxon>Tracheophyta</taxon>
        <taxon>Spermatophyta</taxon>
        <taxon>Magnoliopsida</taxon>
        <taxon>eudicotyledons</taxon>
        <taxon>Gunneridae</taxon>
        <taxon>Pentapetalae</taxon>
        <taxon>rosids</taxon>
        <taxon>malvids</taxon>
        <taxon>Brassicales</taxon>
        <taxon>Brassicaceae</taxon>
        <taxon>Brassiceae</taxon>
        <taxon>Brassica</taxon>
    </lineage>
</organism>
<evidence type="ECO:0000256" key="4">
    <source>
        <dbReference type="SAM" id="MobiDB-lite"/>
    </source>
</evidence>
<comment type="caution">
    <text evidence="7">The sequence shown here is derived from an EMBL/GenBank/DDBJ whole genome shotgun (WGS) entry which is preliminary data.</text>
</comment>
<protein>
    <recommendedName>
        <fullName evidence="5">KRR1 small subunit processome component first KH domain-containing protein</fullName>
    </recommendedName>
</protein>
<dbReference type="Gene3D" id="3.30.1370.10">
    <property type="entry name" value="K Homology domain, type 1"/>
    <property type="match status" value="1"/>
</dbReference>
<feature type="compositionally biased region" description="Polar residues" evidence="4">
    <location>
        <begin position="13"/>
        <end position="29"/>
    </location>
</feature>
<feature type="region of interest" description="Disordered" evidence="4">
    <location>
        <begin position="1"/>
        <end position="29"/>
    </location>
</feature>
<dbReference type="InterPro" id="IPR041174">
    <property type="entry name" value="KRR1-like_KH1"/>
</dbReference>
<dbReference type="AlphaFoldDB" id="A0A8S9L8D4"/>
<dbReference type="InterPro" id="IPR036612">
    <property type="entry name" value="KH_dom_type_1_sf"/>
</dbReference>
<sequence>MSCKEARDDDGNMEQNLESLTLRDNQTALKSNNLNRDESNFVVGKDSQYKTKSATSPVSFLDSKRSIFRSPCQHTNFSQLNTVEGFMTDSTMKVTRDPYIIVKARDA</sequence>
<evidence type="ECO:0000256" key="3">
    <source>
        <dbReference type="ARBA" id="ARBA00023242"/>
    </source>
</evidence>
<feature type="compositionally biased region" description="Basic and acidic residues" evidence="4">
    <location>
        <begin position="1"/>
        <end position="10"/>
    </location>
</feature>
<evidence type="ECO:0000313" key="6">
    <source>
        <dbReference type="EMBL" id="KAF2566336.1"/>
    </source>
</evidence>
<feature type="domain" description="KRR1 small subunit processome component first KH" evidence="5">
    <location>
        <begin position="78"/>
        <end position="106"/>
    </location>
</feature>
<reference evidence="7" key="1">
    <citation type="submission" date="2019-12" db="EMBL/GenBank/DDBJ databases">
        <title>Genome sequencing and annotation of Brassica cretica.</title>
        <authorList>
            <person name="Studholme D.J."/>
            <person name="Sarris P.F."/>
        </authorList>
    </citation>
    <scope>NUCLEOTIDE SEQUENCE</scope>
    <source>
        <strain evidence="6">PFS-001/15</strain>
        <strain evidence="7">PFS-102/07</strain>
        <tissue evidence="7">Leaf</tissue>
    </source>
</reference>
<dbReference type="GO" id="GO:0042254">
    <property type="term" value="P:ribosome biogenesis"/>
    <property type="evidence" value="ECO:0007669"/>
    <property type="project" value="UniProtKB-ARBA"/>
</dbReference>
<keyword evidence="2" id="KW-0694">RNA-binding</keyword>
<dbReference type="Pfam" id="PF17903">
    <property type="entry name" value="KH_KRR1_1st"/>
    <property type="match status" value="1"/>
</dbReference>
<dbReference type="Proteomes" id="UP000712281">
    <property type="component" value="Unassembled WGS sequence"/>
</dbReference>
<dbReference type="EMBL" id="QGKY02000094">
    <property type="protein sequence ID" value="KAF2602241.1"/>
    <property type="molecule type" value="Genomic_DNA"/>
</dbReference>
<evidence type="ECO:0000256" key="1">
    <source>
        <dbReference type="ARBA" id="ARBA00004604"/>
    </source>
</evidence>
<comment type="subcellular location">
    <subcellularLocation>
        <location evidence="1">Nucleus</location>
        <location evidence="1">Nucleolus</location>
    </subcellularLocation>
</comment>
<evidence type="ECO:0000313" key="7">
    <source>
        <dbReference type="EMBL" id="KAF2602241.1"/>
    </source>
</evidence>
<gene>
    <name evidence="6" type="ORF">F2Q68_00027289</name>
    <name evidence="7" type="ORF">F2Q70_00027732</name>
</gene>
<dbReference type="EMBL" id="QGKW02001911">
    <property type="protein sequence ID" value="KAF2566336.1"/>
    <property type="molecule type" value="Genomic_DNA"/>
</dbReference>
<proteinExistence type="predicted"/>
<dbReference type="GO" id="GO:0003723">
    <property type="term" value="F:RNA binding"/>
    <property type="evidence" value="ECO:0007669"/>
    <property type="project" value="UniProtKB-KW"/>
</dbReference>
<evidence type="ECO:0000259" key="5">
    <source>
        <dbReference type="Pfam" id="PF17903"/>
    </source>
</evidence>
<name>A0A8S9L8D4_BRACR</name>
<keyword evidence="3" id="KW-0539">Nucleus</keyword>
<accession>A0A8S9L8D4</accession>
<evidence type="ECO:0000256" key="2">
    <source>
        <dbReference type="ARBA" id="ARBA00022884"/>
    </source>
</evidence>